<dbReference type="AlphaFoldDB" id="A0A2K8TCP7"/>
<reference evidence="2 3" key="1">
    <citation type="submission" date="2017-11" db="EMBL/GenBank/DDBJ databases">
        <title>Complete genome of a free-living desiccation-tolerant cyanobacterium and its photosynthetic adaptation to extreme terrestrial habitat.</title>
        <authorList>
            <person name="Shang J."/>
        </authorList>
    </citation>
    <scope>NUCLEOTIDE SEQUENCE [LARGE SCALE GENOMIC DNA]</scope>
    <source>
        <strain evidence="2 3">CCNUN1</strain>
        <plasmid evidence="2">pNFSY08</plasmid>
        <plasmid evidence="3">pnfsy08</plasmid>
    </source>
</reference>
<geneLocation type="plasmid" evidence="2">
    <name>pNFSY08</name>
</geneLocation>
<evidence type="ECO:0000313" key="1">
    <source>
        <dbReference type="EMBL" id="AUB44262.1"/>
    </source>
</evidence>
<keyword evidence="3" id="KW-1185">Reference proteome</keyword>
<geneLocation type="plasmid" evidence="3">
    <name>pnfsy08</name>
</geneLocation>
<dbReference type="KEGG" id="nfl:COO91_11052"/>
<sequence length="46" mass="5258">MRNYAFAEEPFLLGSTLSKIEKSVFFIRQKTQYKIPIPKIPLSVGA</sequence>
<organism evidence="2 3">
    <name type="scientific">Nostoc flagelliforme CCNUN1</name>
    <dbReference type="NCBI Taxonomy" id="2038116"/>
    <lineage>
        <taxon>Bacteria</taxon>
        <taxon>Bacillati</taxon>
        <taxon>Cyanobacteriota</taxon>
        <taxon>Cyanophyceae</taxon>
        <taxon>Nostocales</taxon>
        <taxon>Nostocaceae</taxon>
        <taxon>Nostoc</taxon>
    </lineage>
</organism>
<dbReference type="KEGG" id="nfl:COO91_10485"/>
<evidence type="ECO:0000313" key="3">
    <source>
        <dbReference type="Proteomes" id="UP000232003"/>
    </source>
</evidence>
<protein>
    <submittedName>
        <fullName evidence="2">Uncharacterized protein</fullName>
    </submittedName>
</protein>
<accession>A0A2K8TCP7</accession>
<gene>
    <name evidence="1" type="ORF">COO91_10485</name>
    <name evidence="2" type="ORF">COO91_11052</name>
</gene>
<evidence type="ECO:0000313" key="2">
    <source>
        <dbReference type="EMBL" id="AUB44805.1"/>
    </source>
</evidence>
<dbReference type="EMBL" id="CP024793">
    <property type="protein sequence ID" value="AUB44805.1"/>
    <property type="molecule type" value="Genomic_DNA"/>
</dbReference>
<dbReference type="EMBL" id="CP024793">
    <property type="protein sequence ID" value="AUB44262.1"/>
    <property type="molecule type" value="Genomic_DNA"/>
</dbReference>
<keyword evidence="2" id="KW-0614">Plasmid</keyword>
<proteinExistence type="predicted"/>
<dbReference type="Proteomes" id="UP000232003">
    <property type="component" value="Plasmid pNFSY08"/>
</dbReference>
<name>A0A2K8TCP7_9NOSO</name>